<reference evidence="9 10" key="1">
    <citation type="journal article" date="2013" name="Antonie Van Leeuwenhoek">
        <title>Echinimonas agarilytica gen. nov., sp. nov., a new gammaproteobacterium isolated from the sea urchin Strongylocentrotus intermedius.</title>
        <authorList>
            <person name="Nedashkovskaya O.I."/>
            <person name="Stenkova A.M."/>
            <person name="Zhukova N.V."/>
            <person name="Van Trappen S."/>
            <person name="Lee J.S."/>
            <person name="Kim S.B."/>
        </authorList>
    </citation>
    <scope>NUCLEOTIDE SEQUENCE [LARGE SCALE GENOMIC DNA]</scope>
    <source>
        <strain evidence="9 10">KMM 6351</strain>
    </source>
</reference>
<feature type="transmembrane region" description="Helical" evidence="8">
    <location>
        <begin position="184"/>
        <end position="204"/>
    </location>
</feature>
<keyword evidence="10" id="KW-1185">Reference proteome</keyword>
<feature type="transmembrane region" description="Helical" evidence="8">
    <location>
        <begin position="364"/>
        <end position="387"/>
    </location>
</feature>
<keyword evidence="7 8" id="KW-0472">Membrane</keyword>
<dbReference type="RefSeq" id="WP_251262695.1">
    <property type="nucleotide sequence ID" value="NZ_JAMQGP010000009.1"/>
</dbReference>
<accession>A0AA41W9N7</accession>
<evidence type="ECO:0000256" key="8">
    <source>
        <dbReference type="SAM" id="Phobius"/>
    </source>
</evidence>
<evidence type="ECO:0000313" key="10">
    <source>
        <dbReference type="Proteomes" id="UP001165393"/>
    </source>
</evidence>
<keyword evidence="6 8" id="KW-1133">Transmembrane helix</keyword>
<dbReference type="PROSITE" id="PS00872">
    <property type="entry name" value="NA_GALACTOSIDE_SYMP"/>
    <property type="match status" value="1"/>
</dbReference>
<dbReference type="CDD" id="cd17332">
    <property type="entry name" value="MFS_MelB_like"/>
    <property type="match status" value="1"/>
</dbReference>
<feature type="transmembrane region" description="Helical" evidence="8">
    <location>
        <begin position="297"/>
        <end position="316"/>
    </location>
</feature>
<comment type="caution">
    <text evidence="9">The sequence shown here is derived from an EMBL/GenBank/DDBJ whole genome shotgun (WGS) entry which is preliminary data.</text>
</comment>
<dbReference type="InterPro" id="IPR036259">
    <property type="entry name" value="MFS_trans_sf"/>
</dbReference>
<dbReference type="EMBL" id="JAMQGP010000009">
    <property type="protein sequence ID" value="MCM2681211.1"/>
    <property type="molecule type" value="Genomic_DNA"/>
</dbReference>
<evidence type="ECO:0000256" key="4">
    <source>
        <dbReference type="ARBA" id="ARBA00022475"/>
    </source>
</evidence>
<dbReference type="Proteomes" id="UP001165393">
    <property type="component" value="Unassembled WGS sequence"/>
</dbReference>
<comment type="similarity">
    <text evidence="2">Belongs to the sodium:galactoside symporter (TC 2.A.2) family.</text>
</comment>
<feature type="transmembrane region" description="Helical" evidence="8">
    <location>
        <begin position="84"/>
        <end position="100"/>
    </location>
</feature>
<proteinExistence type="inferred from homology"/>
<feature type="transmembrane region" description="Helical" evidence="8">
    <location>
        <begin position="265"/>
        <end position="285"/>
    </location>
</feature>
<dbReference type="GO" id="GO:0006814">
    <property type="term" value="P:sodium ion transport"/>
    <property type="evidence" value="ECO:0007669"/>
    <property type="project" value="InterPro"/>
</dbReference>
<dbReference type="SUPFAM" id="SSF103473">
    <property type="entry name" value="MFS general substrate transporter"/>
    <property type="match status" value="1"/>
</dbReference>
<feature type="transmembrane region" description="Helical" evidence="8">
    <location>
        <begin position="233"/>
        <end position="253"/>
    </location>
</feature>
<keyword evidence="5 8" id="KW-0812">Transmembrane</keyword>
<evidence type="ECO:0000256" key="5">
    <source>
        <dbReference type="ARBA" id="ARBA00022692"/>
    </source>
</evidence>
<dbReference type="Pfam" id="PF13347">
    <property type="entry name" value="MFS_2"/>
    <property type="match status" value="1"/>
</dbReference>
<feature type="transmembrane region" description="Helical" evidence="8">
    <location>
        <begin position="112"/>
        <end position="139"/>
    </location>
</feature>
<dbReference type="GO" id="GO:0008643">
    <property type="term" value="P:carbohydrate transport"/>
    <property type="evidence" value="ECO:0007669"/>
    <property type="project" value="InterPro"/>
</dbReference>
<dbReference type="AlphaFoldDB" id="A0AA41W9N7"/>
<gene>
    <name evidence="9" type="ORF">NAF29_16305</name>
</gene>
<feature type="transmembrane region" description="Helical" evidence="8">
    <location>
        <begin position="322"/>
        <end position="343"/>
    </location>
</feature>
<comment type="subcellular location">
    <subcellularLocation>
        <location evidence="1">Cell membrane</location>
        <topology evidence="1">Multi-pass membrane protein</topology>
    </subcellularLocation>
</comment>
<feature type="transmembrane region" description="Helical" evidence="8">
    <location>
        <begin position="41"/>
        <end position="63"/>
    </location>
</feature>
<dbReference type="PANTHER" id="PTHR11328">
    <property type="entry name" value="MAJOR FACILITATOR SUPERFAMILY DOMAIN-CONTAINING PROTEIN"/>
    <property type="match status" value="1"/>
</dbReference>
<feature type="transmembrane region" description="Helical" evidence="8">
    <location>
        <begin position="151"/>
        <end position="172"/>
    </location>
</feature>
<dbReference type="Gene3D" id="1.20.1250.20">
    <property type="entry name" value="MFS general substrate transporter like domains"/>
    <property type="match status" value="1"/>
</dbReference>
<dbReference type="PANTHER" id="PTHR11328:SF24">
    <property type="entry name" value="MAJOR FACILITATOR SUPERFAMILY (MFS) PROFILE DOMAIN-CONTAINING PROTEIN"/>
    <property type="match status" value="1"/>
</dbReference>
<dbReference type="GO" id="GO:0005886">
    <property type="term" value="C:plasma membrane"/>
    <property type="evidence" value="ECO:0007669"/>
    <property type="project" value="UniProtKB-SubCell"/>
</dbReference>
<evidence type="ECO:0000256" key="7">
    <source>
        <dbReference type="ARBA" id="ARBA00023136"/>
    </source>
</evidence>
<dbReference type="InterPro" id="IPR039672">
    <property type="entry name" value="MFS_2"/>
</dbReference>
<keyword evidence="3" id="KW-0813">Transport</keyword>
<sequence>MESRDSQLSLREKISYAVGDTGFNFFWKNIEVYLMFFYTDVFGISAAAAGTMFLVTKLIDAFTDPMMGMLADRTQSKLGRFRPYLLWGALPLAAAGVLTYTTPNLGDDGKLIWAYCTYIFMMLAYTFVNIPYSAMLGVITGNTQQRTVLTSYRFVAAFTGGIVVTWCTPKLVDLLGQGNEKLGWQLAMACYGVAAAALFVWSFLNTKERVVQVKSTNNTPLQDLKDLLSNRPWLVLFALGLVVIMTISLRNAASAYYFKYYLNQAELMGAFLTATMIAYAIGAAATPMLTRLMDKKSLFIVLMSLVALLSAAMYFVPPDSVTLVFVFGVLISLALGPKSPLVWSMYADTADYSEWKTGRRATGLVFSAATFALKLGGALASATIGWMLASMGYEANQVQTIEATNSIVLLVTAIPAFFAAVAALIATRYSLSNTQLVHIQKELVARS</sequence>
<evidence type="ECO:0000256" key="3">
    <source>
        <dbReference type="ARBA" id="ARBA00022448"/>
    </source>
</evidence>
<protein>
    <submittedName>
        <fullName evidence="9">MFS transporter</fullName>
    </submittedName>
</protein>
<keyword evidence="4" id="KW-1003">Cell membrane</keyword>
<name>A0AA41W9N7_9GAMM</name>
<evidence type="ECO:0000256" key="1">
    <source>
        <dbReference type="ARBA" id="ARBA00004651"/>
    </source>
</evidence>
<feature type="transmembrane region" description="Helical" evidence="8">
    <location>
        <begin position="407"/>
        <end position="426"/>
    </location>
</feature>
<evidence type="ECO:0000256" key="6">
    <source>
        <dbReference type="ARBA" id="ARBA00022989"/>
    </source>
</evidence>
<dbReference type="NCBIfam" id="TIGR00792">
    <property type="entry name" value="gph"/>
    <property type="match status" value="1"/>
</dbReference>
<dbReference type="InterPro" id="IPR018043">
    <property type="entry name" value="Na/Gal_symport_CS"/>
</dbReference>
<organism evidence="9 10">
    <name type="scientific">Echinimonas agarilytica</name>
    <dbReference type="NCBI Taxonomy" id="1215918"/>
    <lineage>
        <taxon>Bacteria</taxon>
        <taxon>Pseudomonadati</taxon>
        <taxon>Pseudomonadota</taxon>
        <taxon>Gammaproteobacteria</taxon>
        <taxon>Alteromonadales</taxon>
        <taxon>Echinimonadaceae</taxon>
        <taxon>Echinimonas</taxon>
    </lineage>
</organism>
<evidence type="ECO:0000256" key="2">
    <source>
        <dbReference type="ARBA" id="ARBA00009617"/>
    </source>
</evidence>
<evidence type="ECO:0000313" key="9">
    <source>
        <dbReference type="EMBL" id="MCM2681211.1"/>
    </source>
</evidence>
<dbReference type="InterPro" id="IPR001927">
    <property type="entry name" value="Na/Gal_symport"/>
</dbReference>
<dbReference type="GO" id="GO:0015293">
    <property type="term" value="F:symporter activity"/>
    <property type="evidence" value="ECO:0007669"/>
    <property type="project" value="InterPro"/>
</dbReference>